<dbReference type="Pfam" id="PF00698">
    <property type="entry name" value="Acyl_transf_1"/>
    <property type="match status" value="1"/>
</dbReference>
<dbReference type="InterPro" id="IPR006162">
    <property type="entry name" value="Ppantetheine_attach_site"/>
</dbReference>
<feature type="domain" description="Ketosynthase family 3 (KS3)" evidence="10">
    <location>
        <begin position="36"/>
        <end position="462"/>
    </location>
</feature>
<evidence type="ECO:0000256" key="5">
    <source>
        <dbReference type="ARBA" id="ARBA00023194"/>
    </source>
</evidence>
<evidence type="ECO:0000256" key="4">
    <source>
        <dbReference type="ARBA" id="ARBA00022679"/>
    </source>
</evidence>
<dbReference type="InterPro" id="IPR016039">
    <property type="entry name" value="Thiolase-like"/>
</dbReference>
<evidence type="ECO:0000256" key="8">
    <source>
        <dbReference type="SAM" id="MobiDB-lite"/>
    </source>
</evidence>
<dbReference type="SUPFAM" id="SSF53901">
    <property type="entry name" value="Thiolase-like"/>
    <property type="match status" value="1"/>
</dbReference>
<keyword evidence="6" id="KW-0511">Multifunctional enzyme</keyword>
<dbReference type="Gene3D" id="3.30.70.3290">
    <property type="match status" value="1"/>
</dbReference>
<dbReference type="InterPro" id="IPR020806">
    <property type="entry name" value="PKS_PP-bd"/>
</dbReference>
<comment type="caution">
    <text evidence="11">The sequence shown here is derived from an EMBL/GenBank/DDBJ whole genome shotgun (WGS) entry which is preliminary data.</text>
</comment>
<dbReference type="Pfam" id="PF08659">
    <property type="entry name" value="KR"/>
    <property type="match status" value="1"/>
</dbReference>
<dbReference type="InterPro" id="IPR050091">
    <property type="entry name" value="PKS_NRPS_Biosynth_Enz"/>
</dbReference>
<dbReference type="NCBIfam" id="NF045894">
    <property type="entry name" value="PKS_plus_SDR"/>
    <property type="match status" value="1"/>
</dbReference>
<evidence type="ECO:0000256" key="3">
    <source>
        <dbReference type="ARBA" id="ARBA00022553"/>
    </source>
</evidence>
<dbReference type="PROSITE" id="PS50075">
    <property type="entry name" value="CARRIER"/>
    <property type="match status" value="1"/>
</dbReference>
<name>A0ABV9Y370_9PSEU</name>
<dbReference type="SUPFAM" id="SSF47336">
    <property type="entry name" value="ACP-like"/>
    <property type="match status" value="1"/>
</dbReference>
<dbReference type="InterPro" id="IPR001227">
    <property type="entry name" value="Ac_transferase_dom_sf"/>
</dbReference>
<keyword evidence="12" id="KW-1185">Reference proteome</keyword>
<protein>
    <submittedName>
        <fullName evidence="11">Type I polyketide synthase</fullName>
    </submittedName>
</protein>
<dbReference type="InterPro" id="IPR015083">
    <property type="entry name" value="NorB/c/GfsB-D-like_docking"/>
</dbReference>
<evidence type="ECO:0000313" key="12">
    <source>
        <dbReference type="Proteomes" id="UP001595833"/>
    </source>
</evidence>
<dbReference type="InterPro" id="IPR036736">
    <property type="entry name" value="ACP-like_sf"/>
</dbReference>
<dbReference type="Gene3D" id="3.40.366.10">
    <property type="entry name" value="Malonyl-Coenzyme A Acyl Carrier Protein, domain 2"/>
    <property type="match status" value="1"/>
</dbReference>
<dbReference type="Pfam" id="PF18369">
    <property type="entry name" value="PKS_DE"/>
    <property type="match status" value="1"/>
</dbReference>
<dbReference type="PROSITE" id="PS52004">
    <property type="entry name" value="KS3_2"/>
    <property type="match status" value="1"/>
</dbReference>
<proteinExistence type="predicted"/>
<dbReference type="Pfam" id="PF00109">
    <property type="entry name" value="ketoacyl-synt"/>
    <property type="match status" value="1"/>
</dbReference>
<dbReference type="Pfam" id="PF16197">
    <property type="entry name" value="KAsynt_C_assoc"/>
    <property type="match status" value="1"/>
</dbReference>
<dbReference type="SMART" id="SM00822">
    <property type="entry name" value="PKS_KR"/>
    <property type="match status" value="1"/>
</dbReference>
<dbReference type="SMART" id="SM01294">
    <property type="entry name" value="PKS_PP_betabranch"/>
    <property type="match status" value="1"/>
</dbReference>
<keyword evidence="4" id="KW-0808">Transferase</keyword>
<dbReference type="InterPro" id="IPR014030">
    <property type="entry name" value="Ketoacyl_synth_N"/>
</dbReference>
<dbReference type="InterPro" id="IPR018201">
    <property type="entry name" value="Ketoacyl_synth_AS"/>
</dbReference>
<sequence>MSRMTNEDKLVDYLRWVTADLDDTRRRLREAEDRDTEPVAIIGMSCRLPGGVASPEDLWRLVDDGVDAISPFPRDRGWDVGAVFDPEPGKPGKSYVREGGFLLGAGDFDAAFFGMGPKEAVATDPQQRLLLETAWEVLERAGIDPVALRGSRTGVFVGNNGQDHVIGLSRSEAGGSGYGVTGATASILSGRVSYTFGFEGPAMTVDTACSSSLVALHLAIQALRRGECPLALVGGVTVMTTPTLFVGFSGQRGLSPQARCKAFSADADGTSMGEGVGWLAVERLSDAQRHGHRVLALVRGSAVNQDGASNGLTAPSGPAQERVIRQALDHAGLAPLQVDAVEAHGTGTSLGDPIEAGALLAVYGADRPADRPLHLGSVKSNIGHTQAAAGIAGVIKLVQALGHGVLPKTLHVKEPTPQVDWSSGAVRLLTERRTWPETGQPRRAAISSFGASGTNAHAVLEQAPPAPPREPAAESPRDPAATPPLLPWALSGKTGPALRAQAARLLKHVSGRTDLAAGDVGRELARRSSFEHRAVVLGADRDELLGGLAALALGEGSPALVQGRAGGGLAVLFTGQGAQRAGMGRELHAAFPVFAAAFDAACEHLGPGLREVVLGGDTALERTELAQPALFAFEVALFRLVESWGVRPDAVGGHSVGEIAAAHVAGVLSLADACALVSARGRLMGALPTGGAMVAVAAAEDEVLEVLAGHPGVDVAAVNGPAAAVLSGPEDAVLAAAGALAGRGRRTKRLAVSHAFHSSLVDPVLADFAEVVRSLAFHPAELPVVSLLSGRVADPAVSTSDYWVRHVRETVRFADGVRALADDGVTAFLELGPDAVLTGLGAEGGVTGAAWVPSVRRNRPEAAAVLEAVARVAVRGAAVDWAALFPGAGPVDLPTYAFQHERFWLLPDPAGSGAVEPGPVGTGAVGSGAVGTGADPVDRRFWDAVERADVAELADGADEDARSALDVALPVLARWRHRRRQEDAVGGWFHRVEWTALPDPAPGALTGRWLALVPWDRAEDGWVREVVDGLVRRGADVERLEVDPGTSRAALAEELARCAGDDLSGVVSLLALTRPGPEPVPAGLAATAVLVQAFADADVAAPLWCLTREAVHVPLPDPDQAAVWGLGRVAALEHPDRWGGLVDLSAALDEAVASRLAAVLGGATGEDQVAVRPGGLAGRRLVRLETPAPGTFPANTPAGTAPAGTAPAGTAPAGVESAGTEPAGTAPAAGESAGTVLITGGTGGIGGLVARRLAERGARHLLLTNRTGLRAPGVERLVEDLAALGAIAEVVACDVADGSALAGLLAGVPADRPLTAVFHTAGVIETRDLVDTTPEVLDAVLRGKVAGARNLDALIGDEVGTFVLFSSISGVWGSGGHGAYAAANAFLDALAARRRASGAAATSVAWGPWAGGGMAAGPDAERAAVRHGLPAMGSAAALAALGVAVEHDLGCVTVADVDWSRFAPLFTAQRPSRLLGDLAAPPPPAEPVAGDDVPDWVRRLDGLGAADREAELRKLVRREVAATLGHVDDRAVEVDQAFRDIGFDSLAAVELRNRLVERTGLALPSSLVFDHPTTAVLAGHLAGELDRSGPDPAADVLARLDELEAALARLGPARDVVEPRLRAVLAGAGAGAAGNGTGGAAEDVVETLRDASLDDLYWFVDNEFGA</sequence>
<dbReference type="SMART" id="SM00827">
    <property type="entry name" value="PKS_AT"/>
    <property type="match status" value="1"/>
</dbReference>
<dbReference type="InterPro" id="IPR016035">
    <property type="entry name" value="Acyl_Trfase/lysoPLipase"/>
</dbReference>
<evidence type="ECO:0000259" key="10">
    <source>
        <dbReference type="PROSITE" id="PS52004"/>
    </source>
</evidence>
<dbReference type="InterPro" id="IPR009081">
    <property type="entry name" value="PP-bd_ACP"/>
</dbReference>
<dbReference type="Pfam" id="PF02801">
    <property type="entry name" value="Ketoacyl-synt_C"/>
    <property type="match status" value="1"/>
</dbReference>
<dbReference type="InterPro" id="IPR013968">
    <property type="entry name" value="PKS_KR"/>
</dbReference>
<evidence type="ECO:0000259" key="9">
    <source>
        <dbReference type="PROSITE" id="PS50075"/>
    </source>
</evidence>
<dbReference type="PANTHER" id="PTHR43775:SF51">
    <property type="entry name" value="INACTIVE PHENOLPHTHIOCEROL SYNTHESIS POLYKETIDE SYNTHASE TYPE I PKS1-RELATED"/>
    <property type="match status" value="1"/>
</dbReference>
<reference evidence="12" key="1">
    <citation type="journal article" date="2019" name="Int. J. Syst. Evol. Microbiol.">
        <title>The Global Catalogue of Microorganisms (GCM) 10K type strain sequencing project: providing services to taxonomists for standard genome sequencing and annotation.</title>
        <authorList>
            <consortium name="The Broad Institute Genomics Platform"/>
            <consortium name="The Broad Institute Genome Sequencing Center for Infectious Disease"/>
            <person name="Wu L."/>
            <person name="Ma J."/>
        </authorList>
    </citation>
    <scope>NUCLEOTIDE SEQUENCE [LARGE SCALE GENOMIC DNA]</scope>
    <source>
        <strain evidence="12">KCTC 12848</strain>
    </source>
</reference>
<dbReference type="InterPro" id="IPR014031">
    <property type="entry name" value="Ketoacyl_synth_C"/>
</dbReference>
<dbReference type="Pfam" id="PF08990">
    <property type="entry name" value="Docking"/>
    <property type="match status" value="1"/>
</dbReference>
<dbReference type="SMART" id="SM00825">
    <property type="entry name" value="PKS_KS"/>
    <property type="match status" value="1"/>
</dbReference>
<dbReference type="InterPro" id="IPR041618">
    <property type="entry name" value="PKS_DE"/>
</dbReference>
<dbReference type="PROSITE" id="PS00606">
    <property type="entry name" value="KS3_1"/>
    <property type="match status" value="1"/>
</dbReference>
<dbReference type="PROSITE" id="PS00012">
    <property type="entry name" value="PHOSPHOPANTETHEINE"/>
    <property type="match status" value="1"/>
</dbReference>
<dbReference type="CDD" id="cd00833">
    <property type="entry name" value="PKS"/>
    <property type="match status" value="1"/>
</dbReference>
<feature type="region of interest" description="Disordered" evidence="8">
    <location>
        <begin position="461"/>
        <end position="492"/>
    </location>
</feature>
<dbReference type="Gene3D" id="6.10.140.1830">
    <property type="match status" value="1"/>
</dbReference>
<feature type="domain" description="Carrier" evidence="9">
    <location>
        <begin position="1510"/>
        <end position="1585"/>
    </location>
</feature>
<dbReference type="Proteomes" id="UP001595833">
    <property type="component" value="Unassembled WGS sequence"/>
</dbReference>
<evidence type="ECO:0000256" key="7">
    <source>
        <dbReference type="ARBA" id="ARBA00023315"/>
    </source>
</evidence>
<dbReference type="EMBL" id="JBHSJB010000017">
    <property type="protein sequence ID" value="MFC5055814.1"/>
    <property type="molecule type" value="Genomic_DNA"/>
</dbReference>
<keyword evidence="7" id="KW-0012">Acyltransferase</keyword>
<dbReference type="InterPro" id="IPR036291">
    <property type="entry name" value="NAD(P)-bd_dom_sf"/>
</dbReference>
<keyword evidence="5" id="KW-0045">Antibiotic biosynthesis</keyword>
<dbReference type="Gene3D" id="3.40.47.10">
    <property type="match status" value="1"/>
</dbReference>
<dbReference type="InterPro" id="IPR014043">
    <property type="entry name" value="Acyl_transferase_dom"/>
</dbReference>
<organism evidence="11 12">
    <name type="scientific">Saccharothrix xinjiangensis</name>
    <dbReference type="NCBI Taxonomy" id="204798"/>
    <lineage>
        <taxon>Bacteria</taxon>
        <taxon>Bacillati</taxon>
        <taxon>Actinomycetota</taxon>
        <taxon>Actinomycetes</taxon>
        <taxon>Pseudonocardiales</taxon>
        <taxon>Pseudonocardiaceae</taxon>
        <taxon>Saccharothrix</taxon>
    </lineage>
</organism>
<feature type="region of interest" description="Disordered" evidence="8">
    <location>
        <begin position="1187"/>
        <end position="1231"/>
    </location>
</feature>
<evidence type="ECO:0000256" key="6">
    <source>
        <dbReference type="ARBA" id="ARBA00023268"/>
    </source>
</evidence>
<dbReference type="SUPFAM" id="SSF55048">
    <property type="entry name" value="Probable ACP-binding domain of malonyl-CoA ACP transacylase"/>
    <property type="match status" value="1"/>
</dbReference>
<evidence type="ECO:0000313" key="11">
    <source>
        <dbReference type="EMBL" id="MFC5055814.1"/>
    </source>
</evidence>
<dbReference type="Pfam" id="PF00550">
    <property type="entry name" value="PP-binding"/>
    <property type="match status" value="1"/>
</dbReference>
<accession>A0ABV9Y370</accession>
<dbReference type="InterPro" id="IPR032821">
    <property type="entry name" value="PKS_assoc"/>
</dbReference>
<dbReference type="CDD" id="cd08952">
    <property type="entry name" value="KR_1_SDR_x"/>
    <property type="match status" value="1"/>
</dbReference>
<dbReference type="InterPro" id="IPR057326">
    <property type="entry name" value="KR_dom"/>
</dbReference>
<evidence type="ECO:0000256" key="1">
    <source>
        <dbReference type="ARBA" id="ARBA00001957"/>
    </source>
</evidence>
<gene>
    <name evidence="11" type="ORF">ACFPFM_18885</name>
</gene>
<evidence type="ECO:0000256" key="2">
    <source>
        <dbReference type="ARBA" id="ARBA00022450"/>
    </source>
</evidence>
<keyword evidence="3" id="KW-0597">Phosphoprotein</keyword>
<dbReference type="Gene3D" id="1.10.1200.10">
    <property type="entry name" value="ACP-like"/>
    <property type="match status" value="1"/>
</dbReference>
<dbReference type="Gene3D" id="3.40.50.720">
    <property type="entry name" value="NAD(P)-binding Rossmann-like Domain"/>
    <property type="match status" value="1"/>
</dbReference>
<dbReference type="SMART" id="SM00823">
    <property type="entry name" value="PKS_PP"/>
    <property type="match status" value="1"/>
</dbReference>
<comment type="cofactor">
    <cofactor evidence="1">
        <name>pantetheine 4'-phosphate</name>
        <dbReference type="ChEBI" id="CHEBI:47942"/>
    </cofactor>
</comment>
<keyword evidence="2" id="KW-0596">Phosphopantetheine</keyword>
<dbReference type="SUPFAM" id="SSF51735">
    <property type="entry name" value="NAD(P)-binding Rossmann-fold domains"/>
    <property type="match status" value="2"/>
</dbReference>
<dbReference type="PANTHER" id="PTHR43775">
    <property type="entry name" value="FATTY ACID SYNTHASE"/>
    <property type="match status" value="1"/>
</dbReference>
<dbReference type="SUPFAM" id="SSF52151">
    <property type="entry name" value="FabD/lysophospholipase-like"/>
    <property type="match status" value="1"/>
</dbReference>
<dbReference type="InterPro" id="IPR020841">
    <property type="entry name" value="PKS_Beta-ketoAc_synthase_dom"/>
</dbReference>
<dbReference type="InterPro" id="IPR016036">
    <property type="entry name" value="Malonyl_transacylase_ACP-bd"/>
</dbReference>